<proteinExistence type="predicted"/>
<dbReference type="Proteomes" id="UP000426265">
    <property type="component" value="Unassembled WGS sequence"/>
</dbReference>
<dbReference type="AlphaFoldDB" id="A0A654E714"/>
<gene>
    <name evidence="2" type="ORF">AN1_LOCUS204</name>
</gene>
<dbReference type="PANTHER" id="PTHR36045">
    <property type="entry name" value="OS04G0558500 PROTEIN"/>
    <property type="match status" value="1"/>
</dbReference>
<name>A0A654E714_ARATH</name>
<accession>A0A654E714</accession>
<dbReference type="EMBL" id="CACRSJ010000104">
    <property type="protein sequence ID" value="VYS44694.1"/>
    <property type="molecule type" value="Genomic_DNA"/>
</dbReference>
<feature type="compositionally biased region" description="Basic and acidic residues" evidence="1">
    <location>
        <begin position="21"/>
        <end position="34"/>
    </location>
</feature>
<dbReference type="PANTHER" id="PTHR36045:SF2">
    <property type="entry name" value="OS04G0558500 PROTEIN"/>
    <property type="match status" value="1"/>
</dbReference>
<organism evidence="2 3">
    <name type="scientific">Arabidopsis thaliana</name>
    <name type="common">Mouse-ear cress</name>
    <dbReference type="NCBI Taxonomy" id="3702"/>
    <lineage>
        <taxon>Eukaryota</taxon>
        <taxon>Viridiplantae</taxon>
        <taxon>Streptophyta</taxon>
        <taxon>Embryophyta</taxon>
        <taxon>Tracheophyta</taxon>
        <taxon>Spermatophyta</taxon>
        <taxon>Magnoliopsida</taxon>
        <taxon>eudicotyledons</taxon>
        <taxon>Gunneridae</taxon>
        <taxon>Pentapetalae</taxon>
        <taxon>rosids</taxon>
        <taxon>malvids</taxon>
        <taxon>Brassicales</taxon>
        <taxon>Brassicaceae</taxon>
        <taxon>Camelineae</taxon>
        <taxon>Arabidopsis</taxon>
    </lineage>
</organism>
<evidence type="ECO:0000313" key="2">
    <source>
        <dbReference type="EMBL" id="VYS44694.1"/>
    </source>
</evidence>
<feature type="region of interest" description="Disordered" evidence="1">
    <location>
        <begin position="1"/>
        <end position="34"/>
    </location>
</feature>
<evidence type="ECO:0000313" key="3">
    <source>
        <dbReference type="Proteomes" id="UP000426265"/>
    </source>
</evidence>
<evidence type="ECO:0000256" key="1">
    <source>
        <dbReference type="SAM" id="MobiDB-lite"/>
    </source>
</evidence>
<reference evidence="2 3" key="1">
    <citation type="submission" date="2019-11" db="EMBL/GenBank/DDBJ databases">
        <authorList>
            <person name="Jiao W.-B."/>
            <person name="Schneeberger K."/>
        </authorList>
    </citation>
    <scope>NUCLEOTIDE SEQUENCE [LARGE SCALE GENOMIC DNA]</scope>
    <source>
        <strain evidence="3">cv. An-1</strain>
    </source>
</reference>
<sequence length="149" mass="17008">MAFEHRNEDLNSLDSEEDLEKMESEVEQMSRKVSEYRKSLPSNLSNSVISSRRSNFPNIDSLGFRTTSTVILFLASLEEPLVSRDGAHIGGIEQESRDSLIQLKERVYENIATVPLVVERMRESKERIDKSISFNGTTMHPAFTRRKAS</sequence>
<dbReference type="ExpressionAtlas" id="A0A654E714">
    <property type="expression patterns" value="baseline and differential"/>
</dbReference>
<protein>
    <submittedName>
        <fullName evidence="2">Uncharacterized protein</fullName>
    </submittedName>
</protein>